<evidence type="ECO:0000313" key="2">
    <source>
        <dbReference type="EMBL" id="RCK78403.1"/>
    </source>
</evidence>
<dbReference type="EMBL" id="QOQW01000023">
    <property type="protein sequence ID" value="RCK78403.1"/>
    <property type="molecule type" value="Genomic_DNA"/>
</dbReference>
<proteinExistence type="predicted"/>
<keyword evidence="1" id="KW-1133">Transmembrane helix</keyword>
<dbReference type="Proteomes" id="UP000252355">
    <property type="component" value="Unassembled WGS sequence"/>
</dbReference>
<comment type="caution">
    <text evidence="2">The sequence shown here is derived from an EMBL/GenBank/DDBJ whole genome shotgun (WGS) entry which is preliminary data.</text>
</comment>
<protein>
    <submittedName>
        <fullName evidence="2">Uncharacterized protein</fullName>
    </submittedName>
</protein>
<feature type="transmembrane region" description="Helical" evidence="1">
    <location>
        <begin position="7"/>
        <end position="31"/>
    </location>
</feature>
<keyword evidence="1" id="KW-0812">Transmembrane</keyword>
<reference evidence="2 3" key="1">
    <citation type="submission" date="2018-05" db="EMBL/GenBank/DDBJ databases">
        <title>A metagenomic window into the 2 km-deep terrestrial subsurface aquifer revealed taxonomically and functionally diverse microbial community comprising novel uncultured bacterial lineages.</title>
        <authorList>
            <person name="Kadnikov V.V."/>
            <person name="Mardanov A.V."/>
            <person name="Beletsky A.V."/>
            <person name="Banks D."/>
            <person name="Pimenov N.V."/>
            <person name="Frank Y.A."/>
            <person name="Karnachuk O.V."/>
            <person name="Ravin N.V."/>
        </authorList>
    </citation>
    <scope>NUCLEOTIDE SEQUENCE [LARGE SCALE GENOMIC DNA]</scope>
    <source>
        <strain evidence="2">BY5</strain>
    </source>
</reference>
<sequence length="157" mass="17275">MMTRRTLTAGITLLEIILAMVILTIAIVPMLDVFGISGRTVAKSQNLSMAVGLAHKIAQHLLTVPYDAIVDQPETALADGPDDGMFNPLENPGTSAADALKITAARLPELHAFLKKYNVRYSLDVVGDDPKDVKILITWIEQGRNMLYSLRIYVSRR</sequence>
<name>A0A367ZJU3_9BACT</name>
<evidence type="ECO:0000256" key="1">
    <source>
        <dbReference type="SAM" id="Phobius"/>
    </source>
</evidence>
<evidence type="ECO:0000313" key="3">
    <source>
        <dbReference type="Proteomes" id="UP000252355"/>
    </source>
</evidence>
<gene>
    <name evidence="2" type="ORF">OZSIB_1505</name>
</gene>
<dbReference type="AlphaFoldDB" id="A0A367ZJU3"/>
<keyword evidence="1" id="KW-0472">Membrane</keyword>
<accession>A0A367ZJU3</accession>
<organism evidence="2 3">
    <name type="scientific">Candidatus Ozemobacter sibiricus</name>
    <dbReference type="NCBI Taxonomy" id="2268124"/>
    <lineage>
        <taxon>Bacteria</taxon>
        <taxon>Candidatus Ozemobacteria</taxon>
        <taxon>Candidatus Ozemobacterales</taxon>
        <taxon>Candidatus Ozemobacteraceae</taxon>
        <taxon>Candidatus Ozemobacter</taxon>
    </lineage>
</organism>